<dbReference type="EMBL" id="JAEMGP010000009">
    <property type="protein sequence ID" value="KAG5205103.1"/>
    <property type="molecule type" value="Genomic_DNA"/>
</dbReference>
<organism evidence="1 2">
    <name type="scientific">Ovis aries</name>
    <name type="common">Sheep</name>
    <dbReference type="NCBI Taxonomy" id="9940"/>
    <lineage>
        <taxon>Eukaryota</taxon>
        <taxon>Metazoa</taxon>
        <taxon>Chordata</taxon>
        <taxon>Craniata</taxon>
        <taxon>Vertebrata</taxon>
        <taxon>Euteleostomi</taxon>
        <taxon>Mammalia</taxon>
        <taxon>Eutheria</taxon>
        <taxon>Laurasiatheria</taxon>
        <taxon>Artiodactyla</taxon>
        <taxon>Ruminantia</taxon>
        <taxon>Pecora</taxon>
        <taxon>Bovidae</taxon>
        <taxon>Caprinae</taxon>
        <taxon>Ovis</taxon>
    </lineage>
</organism>
<dbReference type="AlphaFoldDB" id="A0A836A7L1"/>
<name>A0A836A7L1_SHEEP</name>
<dbReference type="Proteomes" id="UP000664991">
    <property type="component" value="Unassembled WGS sequence"/>
</dbReference>
<proteinExistence type="predicted"/>
<sequence>MQAACFCAKFKPRGLTRSLSFDDESHVRLYGKILKGKDSYTGELRVINLTYHFDPENSQKQRRCDVLFRGRSQVCGQRLTVYTLEGLHHHQFGMSNVGITYRLQLLALMLRVSSESCRYTPRDPTIRTAACFLSSQ</sequence>
<reference evidence="1 2" key="1">
    <citation type="submission" date="2020-12" db="EMBL/GenBank/DDBJ databases">
        <title>De novo assembly of Tibetan sheep genome.</title>
        <authorList>
            <person name="Li X."/>
        </authorList>
    </citation>
    <scope>NUCLEOTIDE SEQUENCE [LARGE SCALE GENOMIC DNA]</scope>
    <source>
        <tissue evidence="1">Heart</tissue>
    </source>
</reference>
<accession>A0A836A7L1</accession>
<comment type="caution">
    <text evidence="1">The sequence shown here is derived from an EMBL/GenBank/DDBJ whole genome shotgun (WGS) entry which is preliminary data.</text>
</comment>
<gene>
    <name evidence="1" type="ORF">JEQ12_019548</name>
</gene>
<protein>
    <submittedName>
        <fullName evidence="1">Uncharacterized protein</fullName>
    </submittedName>
</protein>
<evidence type="ECO:0000313" key="2">
    <source>
        <dbReference type="Proteomes" id="UP000664991"/>
    </source>
</evidence>
<evidence type="ECO:0000313" key="1">
    <source>
        <dbReference type="EMBL" id="KAG5205103.1"/>
    </source>
</evidence>